<organism evidence="1 2">
    <name type="scientific">Eragrostis curvula</name>
    <name type="common">weeping love grass</name>
    <dbReference type="NCBI Taxonomy" id="38414"/>
    <lineage>
        <taxon>Eukaryota</taxon>
        <taxon>Viridiplantae</taxon>
        <taxon>Streptophyta</taxon>
        <taxon>Embryophyta</taxon>
        <taxon>Tracheophyta</taxon>
        <taxon>Spermatophyta</taxon>
        <taxon>Magnoliopsida</taxon>
        <taxon>Liliopsida</taxon>
        <taxon>Poales</taxon>
        <taxon>Poaceae</taxon>
        <taxon>PACMAD clade</taxon>
        <taxon>Chloridoideae</taxon>
        <taxon>Eragrostideae</taxon>
        <taxon>Eragrostidinae</taxon>
        <taxon>Eragrostis</taxon>
    </lineage>
</organism>
<gene>
    <name evidence="1" type="ORF">EJB05_56246</name>
</gene>
<evidence type="ECO:0000313" key="2">
    <source>
        <dbReference type="Proteomes" id="UP000324897"/>
    </source>
</evidence>
<sequence length="66" mass="7134">MTSTAMLRRAHLLGELDGRRWCVEDELAAADELVAADELAGGMQDSGGVLDWICGVVFRGGEWRGL</sequence>
<dbReference type="EMBL" id="RWGY01000855">
    <property type="protein sequence ID" value="TVT98449.1"/>
    <property type="molecule type" value="Genomic_DNA"/>
</dbReference>
<keyword evidence="2" id="KW-1185">Reference proteome</keyword>
<reference evidence="1 2" key="1">
    <citation type="journal article" date="2019" name="Sci. Rep.">
        <title>A high-quality genome of Eragrostis curvula grass provides insights into Poaceae evolution and supports new strategies to enhance forage quality.</title>
        <authorList>
            <person name="Carballo J."/>
            <person name="Santos B.A.C.M."/>
            <person name="Zappacosta D."/>
            <person name="Garbus I."/>
            <person name="Selva J.P."/>
            <person name="Gallo C.A."/>
            <person name="Diaz A."/>
            <person name="Albertini E."/>
            <person name="Caccamo M."/>
            <person name="Echenique V."/>
        </authorList>
    </citation>
    <scope>NUCLEOTIDE SEQUENCE [LARGE SCALE GENOMIC DNA]</scope>
    <source>
        <strain evidence="2">cv. Victoria</strain>
        <tissue evidence="1">Leaf</tissue>
    </source>
</reference>
<proteinExistence type="predicted"/>
<dbReference type="AlphaFoldDB" id="A0A5J9SHA6"/>
<name>A0A5J9SHA6_9POAL</name>
<protein>
    <submittedName>
        <fullName evidence="1">Uncharacterized protein</fullName>
    </submittedName>
</protein>
<dbReference type="Proteomes" id="UP000324897">
    <property type="component" value="Unassembled WGS sequence"/>
</dbReference>
<comment type="caution">
    <text evidence="1">The sequence shown here is derived from an EMBL/GenBank/DDBJ whole genome shotgun (WGS) entry which is preliminary data.</text>
</comment>
<dbReference type="Gramene" id="TVT98449">
    <property type="protein sequence ID" value="TVT98449"/>
    <property type="gene ID" value="EJB05_56246"/>
</dbReference>
<evidence type="ECO:0000313" key="1">
    <source>
        <dbReference type="EMBL" id="TVT98449.1"/>
    </source>
</evidence>
<accession>A0A5J9SHA6</accession>